<dbReference type="AlphaFoldDB" id="A0AAJ0MEW0"/>
<gene>
    <name evidence="2" type="ORF">B0T25DRAFT_216725</name>
</gene>
<evidence type="ECO:0000313" key="2">
    <source>
        <dbReference type="EMBL" id="KAK3353589.1"/>
    </source>
</evidence>
<dbReference type="EMBL" id="JAUIQD010000004">
    <property type="protein sequence ID" value="KAK3353589.1"/>
    <property type="molecule type" value="Genomic_DNA"/>
</dbReference>
<feature type="region of interest" description="Disordered" evidence="1">
    <location>
        <begin position="1"/>
        <end position="68"/>
    </location>
</feature>
<evidence type="ECO:0000256" key="1">
    <source>
        <dbReference type="SAM" id="MobiDB-lite"/>
    </source>
</evidence>
<proteinExistence type="predicted"/>
<evidence type="ECO:0000313" key="3">
    <source>
        <dbReference type="Proteomes" id="UP001275084"/>
    </source>
</evidence>
<evidence type="ECO:0008006" key="4">
    <source>
        <dbReference type="Google" id="ProtNLM"/>
    </source>
</evidence>
<reference evidence="2" key="1">
    <citation type="journal article" date="2023" name="Mol. Phylogenet. Evol.">
        <title>Genome-scale phylogeny and comparative genomics of the fungal order Sordariales.</title>
        <authorList>
            <person name="Hensen N."/>
            <person name="Bonometti L."/>
            <person name="Westerberg I."/>
            <person name="Brannstrom I.O."/>
            <person name="Guillou S."/>
            <person name="Cros-Aarteil S."/>
            <person name="Calhoun S."/>
            <person name="Haridas S."/>
            <person name="Kuo A."/>
            <person name="Mondo S."/>
            <person name="Pangilinan J."/>
            <person name="Riley R."/>
            <person name="LaButti K."/>
            <person name="Andreopoulos B."/>
            <person name="Lipzen A."/>
            <person name="Chen C."/>
            <person name="Yan M."/>
            <person name="Daum C."/>
            <person name="Ng V."/>
            <person name="Clum A."/>
            <person name="Steindorff A."/>
            <person name="Ohm R.A."/>
            <person name="Martin F."/>
            <person name="Silar P."/>
            <person name="Natvig D.O."/>
            <person name="Lalanne C."/>
            <person name="Gautier V."/>
            <person name="Ament-Velasquez S.L."/>
            <person name="Kruys A."/>
            <person name="Hutchinson M.I."/>
            <person name="Powell A.J."/>
            <person name="Barry K."/>
            <person name="Miller A.N."/>
            <person name="Grigoriev I.V."/>
            <person name="Debuchy R."/>
            <person name="Gladieux P."/>
            <person name="Hiltunen Thoren M."/>
            <person name="Johannesson H."/>
        </authorList>
    </citation>
    <scope>NUCLEOTIDE SEQUENCE</scope>
    <source>
        <strain evidence="2">CBS 955.72</strain>
    </source>
</reference>
<feature type="region of interest" description="Disordered" evidence="1">
    <location>
        <begin position="83"/>
        <end position="112"/>
    </location>
</feature>
<name>A0AAJ0MEW0_9PEZI</name>
<organism evidence="2 3">
    <name type="scientific">Lasiosphaeria hispida</name>
    <dbReference type="NCBI Taxonomy" id="260671"/>
    <lineage>
        <taxon>Eukaryota</taxon>
        <taxon>Fungi</taxon>
        <taxon>Dikarya</taxon>
        <taxon>Ascomycota</taxon>
        <taxon>Pezizomycotina</taxon>
        <taxon>Sordariomycetes</taxon>
        <taxon>Sordariomycetidae</taxon>
        <taxon>Sordariales</taxon>
        <taxon>Lasiosphaeriaceae</taxon>
        <taxon>Lasiosphaeria</taxon>
    </lineage>
</organism>
<reference evidence="2" key="2">
    <citation type="submission" date="2023-06" db="EMBL/GenBank/DDBJ databases">
        <authorList>
            <consortium name="Lawrence Berkeley National Laboratory"/>
            <person name="Haridas S."/>
            <person name="Hensen N."/>
            <person name="Bonometti L."/>
            <person name="Westerberg I."/>
            <person name="Brannstrom I.O."/>
            <person name="Guillou S."/>
            <person name="Cros-Aarteil S."/>
            <person name="Calhoun S."/>
            <person name="Kuo A."/>
            <person name="Mondo S."/>
            <person name="Pangilinan J."/>
            <person name="Riley R."/>
            <person name="Labutti K."/>
            <person name="Andreopoulos B."/>
            <person name="Lipzen A."/>
            <person name="Chen C."/>
            <person name="Yanf M."/>
            <person name="Daum C."/>
            <person name="Ng V."/>
            <person name="Clum A."/>
            <person name="Steindorff A."/>
            <person name="Ohm R."/>
            <person name="Martin F."/>
            <person name="Silar P."/>
            <person name="Natvig D."/>
            <person name="Lalanne C."/>
            <person name="Gautier V."/>
            <person name="Ament-Velasquez S.L."/>
            <person name="Kruys A."/>
            <person name="Hutchinson M.I."/>
            <person name="Powell A.J."/>
            <person name="Barry K."/>
            <person name="Miller A.N."/>
            <person name="Grigoriev I.V."/>
            <person name="Debuchy R."/>
            <person name="Gladieux P."/>
            <person name="Thoren M.H."/>
            <person name="Johannesson H."/>
        </authorList>
    </citation>
    <scope>NUCLEOTIDE SEQUENCE</scope>
    <source>
        <strain evidence="2">CBS 955.72</strain>
    </source>
</reference>
<feature type="compositionally biased region" description="Low complexity" evidence="1">
    <location>
        <begin position="15"/>
        <end position="56"/>
    </location>
</feature>
<protein>
    <recommendedName>
        <fullName evidence="4">Tafazzin</fullName>
    </recommendedName>
</protein>
<keyword evidence="3" id="KW-1185">Reference proteome</keyword>
<comment type="caution">
    <text evidence="2">The sequence shown here is derived from an EMBL/GenBank/DDBJ whole genome shotgun (WGS) entry which is preliminary data.</text>
</comment>
<accession>A0AAJ0MEW0</accession>
<dbReference type="Proteomes" id="UP001275084">
    <property type="component" value="Unassembled WGS sequence"/>
</dbReference>
<sequence length="498" mass="54758">MPKKRHQARYSKPQSTAPASLSISSTATAGAGISSNRSNRSSRGSITSSLSSSSSSAQNDPPTPLGVNDLLAHLRSVRLSAGARPEPISQQPTLPPNIRSILQLPELPPPRPRRLLRIDSSGRRLPPGPAPPQSWVSTAARQVALRQALQYGGRDGRARERRPLPGCYVPGEGSLVDAVLRRMVVDWDFQKEYCRYVLYDLPTHLRVALIAYLGVWADGVTIQDLGMVLTPPPPEEEDGEGEEGEVQVAVASPGGHMNLDFHHLDLTGSLGHSLKLRELSSFLFPSRPESTDLQDSWDAPEEESAINVPRPLLPNLTHLSLGINPDYAHAVSWRHLVAFASHHAKLTHLSLAFWPEPAMTPNAKLASFVTAQGRSVQYGGTGPYSHSLDNDWAEAIVVLRRLSKSLYGLEYLDLTGCGEWISALWSHADHDAVDWVGDWGKISTLLLYPGYQLGDDADVAETARYWEIVQNAERVERHIRAKRAGRGRFITVETARRE</sequence>